<dbReference type="GO" id="GO:0016020">
    <property type="term" value="C:membrane"/>
    <property type="evidence" value="ECO:0007669"/>
    <property type="project" value="TreeGrafter"/>
</dbReference>
<dbReference type="Gene3D" id="1.10.357.30">
    <property type="entry name" value="Exocyst complex subunit Sec15 C-terminal domain, N-terminal subdomain"/>
    <property type="match status" value="1"/>
</dbReference>
<feature type="compositionally biased region" description="Basic and acidic residues" evidence="6">
    <location>
        <begin position="750"/>
        <end position="766"/>
    </location>
</feature>
<proteinExistence type="inferred from homology"/>
<dbReference type="AlphaFoldDB" id="A0A165QJU7"/>
<dbReference type="InParanoid" id="A0A165QJU7"/>
<keyword evidence="4" id="KW-0175">Coiled coil</keyword>
<dbReference type="OrthoDB" id="10267033at2759"/>
<dbReference type="GO" id="GO:0006893">
    <property type="term" value="P:Golgi to plasma membrane transport"/>
    <property type="evidence" value="ECO:0007669"/>
    <property type="project" value="TreeGrafter"/>
</dbReference>
<dbReference type="Gene3D" id="1.20.58.670">
    <property type="entry name" value="Dsl1p vesicle tethering complex, Tip20p subunit, domain D"/>
    <property type="match status" value="1"/>
</dbReference>
<comment type="similarity">
    <text evidence="1 5">Belongs to the SEC15 family.</text>
</comment>
<dbReference type="Pfam" id="PF20651">
    <property type="entry name" value="EXOC6_Sec15_N"/>
    <property type="match status" value="1"/>
</dbReference>
<feature type="region of interest" description="Disordered" evidence="6">
    <location>
        <begin position="742"/>
        <end position="776"/>
    </location>
</feature>
<dbReference type="GO" id="GO:0000145">
    <property type="term" value="C:exocyst"/>
    <property type="evidence" value="ECO:0007669"/>
    <property type="project" value="UniProtKB-UniRule"/>
</dbReference>
<reference evidence="9 10" key="1">
    <citation type="journal article" date="2016" name="Mol. Biol. Evol.">
        <title>Comparative Genomics of Early-Diverging Mushroom-Forming Fungi Provides Insights into the Origins of Lignocellulose Decay Capabilities.</title>
        <authorList>
            <person name="Nagy L.G."/>
            <person name="Riley R."/>
            <person name="Tritt A."/>
            <person name="Adam C."/>
            <person name="Daum C."/>
            <person name="Floudas D."/>
            <person name="Sun H."/>
            <person name="Yadav J.S."/>
            <person name="Pangilinan J."/>
            <person name="Larsson K.H."/>
            <person name="Matsuura K."/>
            <person name="Barry K."/>
            <person name="Labutti K."/>
            <person name="Kuo R."/>
            <person name="Ohm R.A."/>
            <person name="Bhattacharya S.S."/>
            <person name="Shirouzu T."/>
            <person name="Yoshinaga Y."/>
            <person name="Martin F.M."/>
            <person name="Grigoriev I.V."/>
            <person name="Hibbett D.S."/>
        </authorList>
    </citation>
    <scope>NUCLEOTIDE SEQUENCE [LARGE SCALE GENOMIC DNA]</scope>
    <source>
        <strain evidence="9 10">HHB12029</strain>
    </source>
</reference>
<keyword evidence="3 5" id="KW-0268">Exocytosis</keyword>
<dbReference type="Proteomes" id="UP000077266">
    <property type="component" value="Unassembled WGS sequence"/>
</dbReference>
<dbReference type="InterPro" id="IPR046361">
    <property type="entry name" value="EXOC6/Sec15_C"/>
</dbReference>
<evidence type="ECO:0000313" key="10">
    <source>
        <dbReference type="Proteomes" id="UP000077266"/>
    </source>
</evidence>
<comment type="function">
    <text evidence="5">Component of the exocyst complex involved in the docking of exocytic vesicles with fusion sites on the plasma membrane.</text>
</comment>
<feature type="domain" description="Exocyst complex component EXOC6/Sec15 N-terminal" evidence="8">
    <location>
        <begin position="55"/>
        <end position="224"/>
    </location>
</feature>
<evidence type="ECO:0000256" key="4">
    <source>
        <dbReference type="ARBA" id="ARBA00023054"/>
    </source>
</evidence>
<dbReference type="InterPro" id="IPR007225">
    <property type="entry name" value="EXOC6/Sec15"/>
</dbReference>
<dbReference type="PANTHER" id="PTHR12702">
    <property type="entry name" value="SEC15"/>
    <property type="match status" value="1"/>
</dbReference>
<dbReference type="InterPro" id="IPR042045">
    <property type="entry name" value="EXOC6/Sec15_C_dom1"/>
</dbReference>
<evidence type="ECO:0000259" key="8">
    <source>
        <dbReference type="Pfam" id="PF20651"/>
    </source>
</evidence>
<evidence type="ECO:0000259" key="7">
    <source>
        <dbReference type="Pfam" id="PF04091"/>
    </source>
</evidence>
<organism evidence="9 10">
    <name type="scientific">Exidia glandulosa HHB12029</name>
    <dbReference type="NCBI Taxonomy" id="1314781"/>
    <lineage>
        <taxon>Eukaryota</taxon>
        <taxon>Fungi</taxon>
        <taxon>Dikarya</taxon>
        <taxon>Basidiomycota</taxon>
        <taxon>Agaricomycotina</taxon>
        <taxon>Agaricomycetes</taxon>
        <taxon>Auriculariales</taxon>
        <taxon>Exidiaceae</taxon>
        <taxon>Exidia</taxon>
    </lineage>
</organism>
<gene>
    <name evidence="9" type="ORF">EXIGLDRAFT_715793</name>
</gene>
<evidence type="ECO:0000256" key="1">
    <source>
        <dbReference type="ARBA" id="ARBA00007944"/>
    </source>
</evidence>
<dbReference type="EMBL" id="KV425882">
    <property type="protein sequence ID" value="KZW03721.1"/>
    <property type="molecule type" value="Genomic_DNA"/>
</dbReference>
<dbReference type="InterPro" id="IPR042044">
    <property type="entry name" value="EXOC6PINT-1/Sec15/Tip20_C_dom2"/>
</dbReference>
<protein>
    <recommendedName>
        <fullName evidence="5">Exocyst complex component SEC15</fullName>
    </recommendedName>
</protein>
<sequence>MAQKRRVQYTQESIDQQLSQIHLLDASSTTENLEQLGPVIKQIHAQKQQEAFLRTLKSLIDAKDAEIERICGDNYQDFVSSVATLVTVRSYTRNLHDKITSLDGAVSQVGQSMVTKKKALMQSKKTAAHLDEAIDTLQSCLRILDLVNRVGEMIKEGKYWSALRTLDDIQSMPPTSLSQTPFFAHLLSSLPSLRAQVKDAVTASMKSWLLEIRNVSGKLGQLAMEAMDTRARRWKQRCERDPLLRMSRPGSAVEMVTNEKIEYDVLETAQVDFKPLYQCIHVYTALDSLEELQRSYQADRKSQSTLIFSTTIPLSTLPAVTEQIAGFFIVESQVLHSTRGFRSERDIDELWDGVITRLGEAVKTSLDSQTDPEVFLKTKETILAFVTTLENYSFAPQKLQKLILVLFEKYVTFLERKFSKTFETIVDEDDLTSIQVSTRADRDTLLATCWLRTQEKADFANQPLPFCPPFSQTFTLCCSEIRVFAQKFYQFLEGVSQHHRDVDDMLSKTLDRLLTTSISERIAARVATSNNFSQICQVITNSQYFQTACDELEHGLPGLRPTQRGGTITLTAKKSFDSAGAKALDRINTVISSKLNDFFELAEYEWTPNSREGQPSMYLYELVQWLTTVVDGLEVKDEYKDDAYGGAVRYVAECLLDFLVGRNIPMINENALSNIMVDIDFIESELRRNGRAHIVSAFDEIRTMVGIALQDTVQEYLKPGVRHASYASVKPKRLSTLLDKLAKAASQSRDPAERERGERRRKEAEAVGRVFPGESR</sequence>
<dbReference type="PANTHER" id="PTHR12702:SF0">
    <property type="entry name" value="EXOCYST COMPLEX COMPONENT 6"/>
    <property type="match status" value="1"/>
</dbReference>
<dbReference type="STRING" id="1314781.A0A165QJU7"/>
<keyword evidence="10" id="KW-1185">Reference proteome</keyword>
<evidence type="ECO:0000313" key="9">
    <source>
        <dbReference type="EMBL" id="KZW03721.1"/>
    </source>
</evidence>
<evidence type="ECO:0000256" key="2">
    <source>
        <dbReference type="ARBA" id="ARBA00022448"/>
    </source>
</evidence>
<evidence type="ECO:0000256" key="3">
    <source>
        <dbReference type="ARBA" id="ARBA00022483"/>
    </source>
</evidence>
<dbReference type="GO" id="GO:0090522">
    <property type="term" value="P:vesicle tethering involved in exocytosis"/>
    <property type="evidence" value="ECO:0007669"/>
    <property type="project" value="UniProtKB-UniRule"/>
</dbReference>
<dbReference type="GO" id="GO:0006886">
    <property type="term" value="P:intracellular protein transport"/>
    <property type="evidence" value="ECO:0007669"/>
    <property type="project" value="InterPro"/>
</dbReference>
<dbReference type="PIRSF" id="PIRSF025007">
    <property type="entry name" value="Sec15"/>
    <property type="match status" value="1"/>
</dbReference>
<evidence type="ECO:0000256" key="6">
    <source>
        <dbReference type="SAM" id="MobiDB-lite"/>
    </source>
</evidence>
<keyword evidence="2 5" id="KW-0813">Transport</keyword>
<dbReference type="FunCoup" id="A0A165QJU7">
    <property type="interactions" value="383"/>
</dbReference>
<feature type="domain" description="Exocyst complex subunit EXOC6/Sec15 C-terminal" evidence="7">
    <location>
        <begin position="398"/>
        <end position="740"/>
    </location>
</feature>
<dbReference type="Pfam" id="PF04091">
    <property type="entry name" value="Sec15_C"/>
    <property type="match status" value="1"/>
</dbReference>
<accession>A0A165QJU7</accession>
<name>A0A165QJU7_EXIGL</name>
<evidence type="ECO:0000256" key="5">
    <source>
        <dbReference type="PIRNR" id="PIRNR025007"/>
    </source>
</evidence>
<dbReference type="InterPro" id="IPR048359">
    <property type="entry name" value="EXOC6_Sec15_N"/>
</dbReference>